<dbReference type="EMBL" id="RJKX01000013">
    <property type="protein sequence ID" value="ROQ00037.1"/>
    <property type="molecule type" value="Genomic_DNA"/>
</dbReference>
<accession>A0A3N1MBG4</accession>
<dbReference type="OrthoDB" id="7281177at2"/>
<name>A0A3N1MBG4_9PROT</name>
<protein>
    <submittedName>
        <fullName evidence="1">Uncharacterized protein</fullName>
    </submittedName>
</protein>
<proteinExistence type="predicted"/>
<gene>
    <name evidence="1" type="ORF">EDC65_1832</name>
</gene>
<dbReference type="Proteomes" id="UP000278222">
    <property type="component" value="Unassembled WGS sequence"/>
</dbReference>
<evidence type="ECO:0000313" key="1">
    <source>
        <dbReference type="EMBL" id="ROQ00037.1"/>
    </source>
</evidence>
<sequence length="132" mass="14366">MDDDPVEVDVVAAFGGRADYGQRFAIYVPNKDRDGLPVAQSKWLNEALQLLSAVGGGATAMPPVTGAWRNPETGILIIEEPVVVYAYVKPALFVESLPELAAFVRRMGRETNQGAIALEFDGDFFTVEEFSD</sequence>
<keyword evidence="2" id="KW-1185">Reference proteome</keyword>
<dbReference type="AlphaFoldDB" id="A0A3N1MBG4"/>
<dbReference type="RefSeq" id="WP_123689360.1">
    <property type="nucleotide sequence ID" value="NZ_AP019700.1"/>
</dbReference>
<reference evidence="1 2" key="1">
    <citation type="submission" date="2018-11" db="EMBL/GenBank/DDBJ databases">
        <title>Genomic Encyclopedia of Type Strains, Phase IV (KMG-IV): sequencing the most valuable type-strain genomes for metagenomic binning, comparative biology and taxonomic classification.</title>
        <authorList>
            <person name="Goeker M."/>
        </authorList>
    </citation>
    <scope>NUCLEOTIDE SEQUENCE [LARGE SCALE GENOMIC DNA]</scope>
    <source>
        <strain evidence="1 2">DSM 5900</strain>
    </source>
</reference>
<evidence type="ECO:0000313" key="2">
    <source>
        <dbReference type="Proteomes" id="UP000278222"/>
    </source>
</evidence>
<organism evidence="1 2">
    <name type="scientific">Stella humosa</name>
    <dbReference type="NCBI Taxonomy" id="94"/>
    <lineage>
        <taxon>Bacteria</taxon>
        <taxon>Pseudomonadati</taxon>
        <taxon>Pseudomonadota</taxon>
        <taxon>Alphaproteobacteria</taxon>
        <taxon>Rhodospirillales</taxon>
        <taxon>Stellaceae</taxon>
        <taxon>Stella</taxon>
    </lineage>
</organism>
<comment type="caution">
    <text evidence="1">The sequence shown here is derived from an EMBL/GenBank/DDBJ whole genome shotgun (WGS) entry which is preliminary data.</text>
</comment>